<dbReference type="EMBL" id="PVZG01000004">
    <property type="protein sequence ID" value="PRY30576.1"/>
    <property type="molecule type" value="Genomic_DNA"/>
</dbReference>
<dbReference type="Proteomes" id="UP000239209">
    <property type="component" value="Unassembled WGS sequence"/>
</dbReference>
<evidence type="ECO:0000313" key="3">
    <source>
        <dbReference type="Proteomes" id="UP000239209"/>
    </source>
</evidence>
<sequence>MDGGPTAGDQAIADFVNPRLSAKMRNAVSAYTASCLRAVVTAAQNRGLAKRAAVIAITTAIVESSIRNISEEVDHDSLGIFQQRASWARGRSGWTRSGPPTRSSTR</sequence>
<protein>
    <submittedName>
        <fullName evidence="2">Uncharacterized protein</fullName>
    </submittedName>
</protein>
<dbReference type="AlphaFoldDB" id="A0A2T0SAY3"/>
<reference evidence="2 3" key="1">
    <citation type="submission" date="2018-03" db="EMBL/GenBank/DDBJ databases">
        <title>Genomic Encyclopedia of Archaeal and Bacterial Type Strains, Phase II (KMG-II): from individual species to whole genera.</title>
        <authorList>
            <person name="Goeker M."/>
        </authorList>
    </citation>
    <scope>NUCLEOTIDE SEQUENCE [LARGE SCALE GENOMIC DNA]</scope>
    <source>
        <strain evidence="2 3">DSM 45348</strain>
    </source>
</reference>
<proteinExistence type="predicted"/>
<feature type="region of interest" description="Disordered" evidence="1">
    <location>
        <begin position="86"/>
        <end position="106"/>
    </location>
</feature>
<keyword evidence="3" id="KW-1185">Reference proteome</keyword>
<name>A0A2T0SAY3_9ACTN</name>
<feature type="compositionally biased region" description="Polar residues" evidence="1">
    <location>
        <begin position="94"/>
        <end position="106"/>
    </location>
</feature>
<evidence type="ECO:0000313" key="2">
    <source>
        <dbReference type="EMBL" id="PRY30576.1"/>
    </source>
</evidence>
<dbReference type="OrthoDB" id="581998at2"/>
<evidence type="ECO:0000256" key="1">
    <source>
        <dbReference type="SAM" id="MobiDB-lite"/>
    </source>
</evidence>
<gene>
    <name evidence="2" type="ORF">CLV70_104128</name>
</gene>
<organism evidence="2 3">
    <name type="scientific">Pseudosporangium ferrugineum</name>
    <dbReference type="NCBI Taxonomy" id="439699"/>
    <lineage>
        <taxon>Bacteria</taxon>
        <taxon>Bacillati</taxon>
        <taxon>Actinomycetota</taxon>
        <taxon>Actinomycetes</taxon>
        <taxon>Micromonosporales</taxon>
        <taxon>Micromonosporaceae</taxon>
        <taxon>Pseudosporangium</taxon>
    </lineage>
</organism>
<comment type="caution">
    <text evidence="2">The sequence shown here is derived from an EMBL/GenBank/DDBJ whole genome shotgun (WGS) entry which is preliminary data.</text>
</comment>
<dbReference type="RefSeq" id="WP_106126203.1">
    <property type="nucleotide sequence ID" value="NZ_PVZG01000004.1"/>
</dbReference>
<accession>A0A2T0SAY3</accession>